<keyword evidence="2" id="KW-0472">Membrane</keyword>
<dbReference type="Proteomes" id="UP001152797">
    <property type="component" value="Unassembled WGS sequence"/>
</dbReference>
<evidence type="ECO:0000313" key="4">
    <source>
        <dbReference type="EMBL" id="CAL4772603.1"/>
    </source>
</evidence>
<keyword evidence="2" id="KW-1133">Transmembrane helix</keyword>
<dbReference type="AlphaFoldDB" id="A0A9P1C5A8"/>
<sequence length="123" mass="14433">MARQMANFARLMDGVVYTTFLMFVSGFGLFLLGELYKGVVQRETKKLSQIASVVVRLFPFPEKKYEFNLTHVVVFSMLIGLLCMLHHPAQDVIQHELEKEQKTKKKKEEAEKRKQQREKKQNE</sequence>
<gene>
    <name evidence="3" type="ORF">C1SCF055_LOCUS12758</name>
</gene>
<feature type="transmembrane region" description="Helical" evidence="2">
    <location>
        <begin position="67"/>
        <end position="85"/>
    </location>
</feature>
<comment type="caution">
    <text evidence="3">The sequence shown here is derived from an EMBL/GenBank/DDBJ whole genome shotgun (WGS) entry which is preliminary data.</text>
</comment>
<evidence type="ECO:0000256" key="2">
    <source>
        <dbReference type="SAM" id="Phobius"/>
    </source>
</evidence>
<dbReference type="OrthoDB" id="439796at2759"/>
<proteinExistence type="predicted"/>
<reference evidence="3" key="1">
    <citation type="submission" date="2022-10" db="EMBL/GenBank/DDBJ databases">
        <authorList>
            <person name="Chen Y."/>
            <person name="Dougan E. K."/>
            <person name="Chan C."/>
            <person name="Rhodes N."/>
            <person name="Thang M."/>
        </authorList>
    </citation>
    <scope>NUCLEOTIDE SEQUENCE</scope>
</reference>
<evidence type="ECO:0000313" key="3">
    <source>
        <dbReference type="EMBL" id="CAI3985291.1"/>
    </source>
</evidence>
<protein>
    <submittedName>
        <fullName evidence="3">Uncharacterized protein</fullName>
    </submittedName>
</protein>
<name>A0A9P1C5A8_9DINO</name>
<evidence type="ECO:0000313" key="5">
    <source>
        <dbReference type="Proteomes" id="UP001152797"/>
    </source>
</evidence>
<accession>A0A9P1C5A8</accession>
<keyword evidence="5" id="KW-1185">Reference proteome</keyword>
<dbReference type="EMBL" id="CAMXCT020000977">
    <property type="protein sequence ID" value="CAL1138666.1"/>
    <property type="molecule type" value="Genomic_DNA"/>
</dbReference>
<feature type="region of interest" description="Disordered" evidence="1">
    <location>
        <begin position="96"/>
        <end position="123"/>
    </location>
</feature>
<evidence type="ECO:0000256" key="1">
    <source>
        <dbReference type="SAM" id="MobiDB-lite"/>
    </source>
</evidence>
<reference evidence="4 5" key="2">
    <citation type="submission" date="2024-05" db="EMBL/GenBank/DDBJ databases">
        <authorList>
            <person name="Chen Y."/>
            <person name="Shah S."/>
            <person name="Dougan E. K."/>
            <person name="Thang M."/>
            <person name="Chan C."/>
        </authorList>
    </citation>
    <scope>NUCLEOTIDE SEQUENCE [LARGE SCALE GENOMIC DNA]</scope>
</reference>
<dbReference type="EMBL" id="CAMXCT030000977">
    <property type="protein sequence ID" value="CAL4772603.1"/>
    <property type="molecule type" value="Genomic_DNA"/>
</dbReference>
<keyword evidence="2" id="KW-0812">Transmembrane</keyword>
<dbReference type="EMBL" id="CAMXCT010000977">
    <property type="protein sequence ID" value="CAI3985291.1"/>
    <property type="molecule type" value="Genomic_DNA"/>
</dbReference>
<feature type="transmembrane region" description="Helical" evidence="2">
    <location>
        <begin position="12"/>
        <end position="32"/>
    </location>
</feature>
<organism evidence="3">
    <name type="scientific">Cladocopium goreaui</name>
    <dbReference type="NCBI Taxonomy" id="2562237"/>
    <lineage>
        <taxon>Eukaryota</taxon>
        <taxon>Sar</taxon>
        <taxon>Alveolata</taxon>
        <taxon>Dinophyceae</taxon>
        <taxon>Suessiales</taxon>
        <taxon>Symbiodiniaceae</taxon>
        <taxon>Cladocopium</taxon>
    </lineage>
</organism>